<protein>
    <recommendedName>
        <fullName evidence="6">Ciliary microtubule inner protein 2A-C-like domain-containing protein</fullName>
    </recommendedName>
</protein>
<comment type="similarity">
    <text evidence="5">Belongs to the CIMIP2 family.</text>
</comment>
<sequence length="279" mass="31141">MPGRTGDCFEKLLMPFRTIAASIRYGGFCPQFKYKIGETFGKTTSKLLKSKDVASSGKLVLADIKPERPGSDPTEDARATLLQSRLHSWGDQKLVERMVPGYTGFIPRSQHYFGNRYAVNCKSAISDFESDHLAHESKMEELKITDALQSGKQVLNKDGKKLPSLKTRHLTPLKPIAKEPEPYISPNAVQHSMSPFYMSNENAHKRFMSGYTGFVPRSRGLLGMGYPIITHQALNEFTDDIKRIPGVPKKTAEVTFRGEGKPIYPVESGLVPHYTGHIP</sequence>
<comment type="caution">
    <text evidence="7">The sequence shown here is derived from an EMBL/GenBank/DDBJ whole genome shotgun (WGS) entry which is preliminary data.</text>
</comment>
<feature type="domain" description="Ciliary microtubule inner protein 2A-C-like" evidence="6">
    <location>
        <begin position="25"/>
        <end position="50"/>
    </location>
</feature>
<feature type="non-terminal residue" evidence="7">
    <location>
        <position position="279"/>
    </location>
</feature>
<gene>
    <name evidence="7" type="ORF">KUTeg_021889</name>
</gene>
<keyword evidence="8" id="KW-1185">Reference proteome</keyword>
<organism evidence="7 8">
    <name type="scientific">Tegillarca granosa</name>
    <name type="common">Malaysian cockle</name>
    <name type="synonym">Anadara granosa</name>
    <dbReference type="NCBI Taxonomy" id="220873"/>
    <lineage>
        <taxon>Eukaryota</taxon>
        <taxon>Metazoa</taxon>
        <taxon>Spiralia</taxon>
        <taxon>Lophotrochozoa</taxon>
        <taxon>Mollusca</taxon>
        <taxon>Bivalvia</taxon>
        <taxon>Autobranchia</taxon>
        <taxon>Pteriomorphia</taxon>
        <taxon>Arcoida</taxon>
        <taxon>Arcoidea</taxon>
        <taxon>Arcidae</taxon>
        <taxon>Tegillarca</taxon>
    </lineage>
</organism>
<dbReference type="EMBL" id="JARBDR010000919">
    <property type="protein sequence ID" value="KAJ8300370.1"/>
    <property type="molecule type" value="Genomic_DNA"/>
</dbReference>
<dbReference type="PANTHER" id="PTHR22146">
    <property type="entry name" value="CAT EYE SYNDROME CRITICAL REGION PROTEIN 6"/>
    <property type="match status" value="1"/>
</dbReference>
<comment type="subcellular location">
    <subcellularLocation>
        <location evidence="1">Cytoplasm</location>
        <location evidence="1">Cytoskeleton</location>
        <location evidence="1">Cilium axoneme</location>
    </subcellularLocation>
</comment>
<dbReference type="PANTHER" id="PTHR22146:SF8">
    <property type="entry name" value="PROTEIN FAM166B"/>
    <property type="match status" value="1"/>
</dbReference>
<dbReference type="Pfam" id="PF10629">
    <property type="entry name" value="CMI2B-like"/>
    <property type="match status" value="1"/>
</dbReference>
<evidence type="ECO:0000256" key="4">
    <source>
        <dbReference type="ARBA" id="ARBA00023273"/>
    </source>
</evidence>
<reference evidence="7 8" key="1">
    <citation type="submission" date="2022-12" db="EMBL/GenBank/DDBJ databases">
        <title>Chromosome-level genome of Tegillarca granosa.</title>
        <authorList>
            <person name="Kim J."/>
        </authorList>
    </citation>
    <scope>NUCLEOTIDE SEQUENCE [LARGE SCALE GENOMIC DNA]</scope>
    <source>
        <strain evidence="7">Teg-2019</strain>
        <tissue evidence="7">Adductor muscle</tissue>
    </source>
</reference>
<keyword evidence="2" id="KW-0963">Cytoplasm</keyword>
<evidence type="ECO:0000256" key="1">
    <source>
        <dbReference type="ARBA" id="ARBA00004430"/>
    </source>
</evidence>
<accession>A0ABQ9EA55</accession>
<keyword evidence="4" id="KW-0966">Cell projection</keyword>
<evidence type="ECO:0000313" key="7">
    <source>
        <dbReference type="EMBL" id="KAJ8300370.1"/>
    </source>
</evidence>
<dbReference type="Proteomes" id="UP001217089">
    <property type="component" value="Unassembled WGS sequence"/>
</dbReference>
<evidence type="ECO:0000256" key="5">
    <source>
        <dbReference type="ARBA" id="ARBA00035661"/>
    </source>
</evidence>
<evidence type="ECO:0000259" key="6">
    <source>
        <dbReference type="Pfam" id="PF10629"/>
    </source>
</evidence>
<evidence type="ECO:0000256" key="3">
    <source>
        <dbReference type="ARBA" id="ARBA00023212"/>
    </source>
</evidence>
<evidence type="ECO:0000256" key="2">
    <source>
        <dbReference type="ARBA" id="ARBA00022490"/>
    </source>
</evidence>
<dbReference type="InterPro" id="IPR018902">
    <property type="entry name" value="CMI2A-C-like_dom"/>
</dbReference>
<proteinExistence type="inferred from homology"/>
<evidence type="ECO:0000313" key="8">
    <source>
        <dbReference type="Proteomes" id="UP001217089"/>
    </source>
</evidence>
<name>A0ABQ9EA55_TEGGR</name>
<keyword evidence="3" id="KW-0206">Cytoskeleton</keyword>